<organism evidence="1 2">
    <name type="scientific">Aspergillus niger ATCC 13496</name>
    <dbReference type="NCBI Taxonomy" id="1353008"/>
    <lineage>
        <taxon>Eukaryota</taxon>
        <taxon>Fungi</taxon>
        <taxon>Dikarya</taxon>
        <taxon>Ascomycota</taxon>
        <taxon>Pezizomycotina</taxon>
        <taxon>Eurotiomycetes</taxon>
        <taxon>Eurotiomycetidae</taxon>
        <taxon>Eurotiales</taxon>
        <taxon>Aspergillaceae</taxon>
        <taxon>Aspergillus</taxon>
        <taxon>Aspergillus subgen. Circumdati</taxon>
    </lineage>
</organism>
<protein>
    <submittedName>
        <fullName evidence="1">Uncharacterized protein</fullName>
    </submittedName>
</protein>
<dbReference type="VEuPathDB" id="FungiDB:M747DRAFT_306425"/>
<sequence length="104" mass="11179">MSFVYTVRLAAHEVSSEVGGVVHVTSYRHGGLLVFVIAAVFTTEQQKPRSDSLAYCGRAGFHSMPSFTEIPNTRSCLLRVIRPKTALVLCATPSSAPPLLSATD</sequence>
<evidence type="ECO:0000313" key="2">
    <source>
        <dbReference type="Proteomes" id="UP000253845"/>
    </source>
</evidence>
<dbReference type="Proteomes" id="UP000253845">
    <property type="component" value="Unassembled WGS sequence"/>
</dbReference>
<accession>A0A370C1H3</accession>
<proteinExistence type="predicted"/>
<dbReference type="EMBL" id="KZ851919">
    <property type="protein sequence ID" value="RDH19261.1"/>
    <property type="molecule type" value="Genomic_DNA"/>
</dbReference>
<gene>
    <name evidence="1" type="ORF">M747DRAFT_306425</name>
</gene>
<dbReference type="AlphaFoldDB" id="A0A370C1H3"/>
<evidence type="ECO:0000313" key="1">
    <source>
        <dbReference type="EMBL" id="RDH19261.1"/>
    </source>
</evidence>
<name>A0A370C1H3_ASPNG</name>
<reference evidence="1 2" key="1">
    <citation type="submission" date="2018-07" db="EMBL/GenBank/DDBJ databases">
        <title>Section-level genome sequencing of Aspergillus section Nigri to investigate inter- and intra-species variation.</title>
        <authorList>
            <consortium name="DOE Joint Genome Institute"/>
            <person name="Vesth T.C."/>
            <person name="Nybo J.L."/>
            <person name="Theobald S."/>
            <person name="Frisvad J.C."/>
            <person name="Larsen T.O."/>
            <person name="Nielsen K.F."/>
            <person name="Hoof J.B."/>
            <person name="Brandl J."/>
            <person name="Salamov A."/>
            <person name="Riley R."/>
            <person name="Gladden J.M."/>
            <person name="Phatale P."/>
            <person name="Nielsen M.T."/>
            <person name="Lyhne E.K."/>
            <person name="Kogle M.E."/>
            <person name="Strasser K."/>
            <person name="McDonnell E."/>
            <person name="Barry K."/>
            <person name="Clum A."/>
            <person name="Chen C."/>
            <person name="Nolan M."/>
            <person name="Sandor L."/>
            <person name="Kuo A."/>
            <person name="Lipzen A."/>
            <person name="Hainaut M."/>
            <person name="Drula E."/>
            <person name="Tsang A."/>
            <person name="Magnuson J.K."/>
            <person name="Henrissat B."/>
            <person name="Wiebenga A."/>
            <person name="Simmons B.A."/>
            <person name="Makela M.R."/>
            <person name="De vries R.P."/>
            <person name="Grigoriev I.V."/>
            <person name="Mortensen U.H."/>
            <person name="Baker S.E."/>
            <person name="Andersen M.R."/>
        </authorList>
    </citation>
    <scope>NUCLEOTIDE SEQUENCE [LARGE SCALE GENOMIC DNA]</scope>
    <source>
        <strain evidence="1 2">ATCC 13496</strain>
    </source>
</reference>